<protein>
    <recommendedName>
        <fullName evidence="3">RING-type domain-containing protein</fullName>
    </recommendedName>
</protein>
<dbReference type="PROSITE" id="PS00674">
    <property type="entry name" value="AAA"/>
    <property type="match status" value="1"/>
</dbReference>
<keyword evidence="1" id="KW-0863">Zinc-finger</keyword>
<accession>A0ABR2YMI7</accession>
<sequence length="937" mass="99976">MGAPQLAGLTVGRASCEELLGWPLLYESERGLLGARWPRGLLLHGPSGCGKTSLVQTVAENLGITVHKISSSDIYGAFTGESEKRLREVFEKARAQAASGQPTVLFFDELESLAPRRDANRPHEARVVAQLLTLLDGAASDTGSQGHLTFIGATTDPNSIDPALRRLGRLDHEIAVALPNAEERVQILRAHSRALPLGSDVDFQEVGAKSHGYSGADLAAVTREAALHAMHSTMASTSSLEDSDILLHADSLKLEVTRSDFLAALRKVCPSLSRASDVTLDTVSWRDIGGYRKVKERLQQALEWPVLHAGAFKRLGLHAPRGVLLYGPPGCSKTTLARAAAGASGMRLQVLSGAQLFSMYVGEGEGLLRAAFQRARMTAPSILFIDEIDAIVGGRAEEGASSSGSSDASTRILSTLLTEMDGLESSTGVLVLAATNRPHILDAALLRPGRLDVLLFVPPPDINERHDILMVHSRGMPLAEDVNLQALAERTDRFTGADLANLCFMKTSSSNTMGRGKQHGGRQVVPINVGHSQVHHEERTCPLCIELLDATEKLFFPCPCGYQICLFCFERIKRDCSNLCPGCRTEYGSEKDPFQKGEARQRGTPAPSNGGATPQKARAATSQRSSPMPSPSKRQTIRSQRAGAQSHSDEQSISPGTHAPEPSGRALQYRNTQGQPAAAGTQDHDAWERTLPAGQSTTPNMAERDEMLGQLSSRMQSEDVTTPAGPLGGLGEATLSIDDSTRTAGMGAQGSGPRFRWPSASETLQSAALRVGWGSWRLQKRRPDTPASDPEGAALTSATQRAVRDGRVSSSQGAAQLVSYLQRREAQQGWASAQGSQAEQHDRSGRPPVLLCWPHPSQAGAASEMPWSASNTEQRHGNGGATSQGGSGWAVNGGAQNVEQPDGPSRFSSLFSAPLQQSPGSAGESGEPAYRPYQNGF</sequence>
<dbReference type="InterPro" id="IPR003959">
    <property type="entry name" value="ATPase_AAA_core"/>
</dbReference>
<dbReference type="Pfam" id="PF17862">
    <property type="entry name" value="AAA_lid_3"/>
    <property type="match status" value="2"/>
</dbReference>
<dbReference type="Pfam" id="PF00004">
    <property type="entry name" value="AAA"/>
    <property type="match status" value="2"/>
</dbReference>
<feature type="region of interest" description="Disordered" evidence="2">
    <location>
        <begin position="713"/>
        <end position="734"/>
    </location>
</feature>
<dbReference type="Pfam" id="PF14570">
    <property type="entry name" value="zf-RING_4"/>
    <property type="match status" value="1"/>
</dbReference>
<dbReference type="Proteomes" id="UP001491310">
    <property type="component" value="Unassembled WGS sequence"/>
</dbReference>
<feature type="compositionally biased region" description="Gly residues" evidence="2">
    <location>
        <begin position="877"/>
        <end position="888"/>
    </location>
</feature>
<gene>
    <name evidence="4" type="ORF">WJX75_003944</name>
</gene>
<evidence type="ECO:0000313" key="4">
    <source>
        <dbReference type="EMBL" id="KAK9908187.1"/>
    </source>
</evidence>
<dbReference type="InterPro" id="IPR001841">
    <property type="entry name" value="Znf_RING"/>
</dbReference>
<feature type="compositionally biased region" description="Low complexity" evidence="2">
    <location>
        <begin position="829"/>
        <end position="838"/>
    </location>
</feature>
<dbReference type="InterPro" id="IPR013083">
    <property type="entry name" value="Znf_RING/FYVE/PHD"/>
</dbReference>
<dbReference type="EMBL" id="JALJOT010000008">
    <property type="protein sequence ID" value="KAK9908187.1"/>
    <property type="molecule type" value="Genomic_DNA"/>
</dbReference>
<dbReference type="InterPro" id="IPR003593">
    <property type="entry name" value="AAA+_ATPase"/>
</dbReference>
<feature type="region of interest" description="Disordered" evidence="2">
    <location>
        <begin position="590"/>
        <end position="684"/>
    </location>
</feature>
<dbReference type="SUPFAM" id="SSF57850">
    <property type="entry name" value="RING/U-box"/>
    <property type="match status" value="1"/>
</dbReference>
<keyword evidence="1" id="KW-0479">Metal-binding</keyword>
<feature type="domain" description="RING-type" evidence="3">
    <location>
        <begin position="541"/>
        <end position="584"/>
    </location>
</feature>
<dbReference type="InterPro" id="IPR027417">
    <property type="entry name" value="P-loop_NTPase"/>
</dbReference>
<keyword evidence="1" id="KW-0862">Zinc</keyword>
<dbReference type="InterPro" id="IPR050168">
    <property type="entry name" value="AAA_ATPase_domain"/>
</dbReference>
<keyword evidence="5" id="KW-1185">Reference proteome</keyword>
<feature type="region of interest" description="Disordered" evidence="2">
    <location>
        <begin position="780"/>
        <end position="810"/>
    </location>
</feature>
<dbReference type="InterPro" id="IPR039515">
    <property type="entry name" value="NOT4_mRING-HC-C4C4"/>
</dbReference>
<feature type="compositionally biased region" description="Basic and acidic residues" evidence="2">
    <location>
        <begin position="590"/>
        <end position="601"/>
    </location>
</feature>
<reference evidence="4 5" key="1">
    <citation type="journal article" date="2024" name="Nat. Commun.">
        <title>Phylogenomics reveals the evolutionary origins of lichenization in chlorophyte algae.</title>
        <authorList>
            <person name="Puginier C."/>
            <person name="Libourel C."/>
            <person name="Otte J."/>
            <person name="Skaloud P."/>
            <person name="Haon M."/>
            <person name="Grisel S."/>
            <person name="Petersen M."/>
            <person name="Berrin J.G."/>
            <person name="Delaux P.M."/>
            <person name="Dal Grande F."/>
            <person name="Keller J."/>
        </authorList>
    </citation>
    <scope>NUCLEOTIDE SEQUENCE [LARGE SCALE GENOMIC DNA]</scope>
    <source>
        <strain evidence="4 5">SAG 216-7</strain>
    </source>
</reference>
<dbReference type="Gene3D" id="3.40.50.300">
    <property type="entry name" value="P-loop containing nucleotide triphosphate hydrolases"/>
    <property type="match status" value="2"/>
</dbReference>
<evidence type="ECO:0000256" key="1">
    <source>
        <dbReference type="PROSITE-ProRule" id="PRU00175"/>
    </source>
</evidence>
<proteinExistence type="predicted"/>
<dbReference type="SUPFAM" id="SSF52540">
    <property type="entry name" value="P-loop containing nucleoside triphosphate hydrolases"/>
    <property type="match status" value="2"/>
</dbReference>
<organism evidence="4 5">
    <name type="scientific">Coccomyxa subellipsoidea</name>
    <dbReference type="NCBI Taxonomy" id="248742"/>
    <lineage>
        <taxon>Eukaryota</taxon>
        <taxon>Viridiplantae</taxon>
        <taxon>Chlorophyta</taxon>
        <taxon>core chlorophytes</taxon>
        <taxon>Trebouxiophyceae</taxon>
        <taxon>Trebouxiophyceae incertae sedis</taxon>
        <taxon>Coccomyxaceae</taxon>
        <taxon>Coccomyxa</taxon>
    </lineage>
</organism>
<dbReference type="CDD" id="cd16618">
    <property type="entry name" value="mRING-HC-C4C4_CNOT4"/>
    <property type="match status" value="1"/>
</dbReference>
<dbReference type="Gene3D" id="1.10.8.60">
    <property type="match status" value="2"/>
</dbReference>
<dbReference type="PROSITE" id="PS50089">
    <property type="entry name" value="ZF_RING_2"/>
    <property type="match status" value="1"/>
</dbReference>
<name>A0ABR2YMI7_9CHLO</name>
<evidence type="ECO:0000259" key="3">
    <source>
        <dbReference type="PROSITE" id="PS50089"/>
    </source>
</evidence>
<dbReference type="InterPro" id="IPR041569">
    <property type="entry name" value="AAA_lid_3"/>
</dbReference>
<feature type="compositionally biased region" description="Polar residues" evidence="2">
    <location>
        <begin position="620"/>
        <end position="655"/>
    </location>
</feature>
<dbReference type="Gene3D" id="3.30.40.10">
    <property type="entry name" value="Zinc/RING finger domain, C3HC4 (zinc finger)"/>
    <property type="match status" value="1"/>
</dbReference>
<dbReference type="PANTHER" id="PTHR23077:SF117">
    <property type="entry name" value="AAA+ ATPASE DOMAIN-CONTAINING PROTEIN"/>
    <property type="match status" value="1"/>
</dbReference>
<evidence type="ECO:0000256" key="2">
    <source>
        <dbReference type="SAM" id="MobiDB-lite"/>
    </source>
</evidence>
<dbReference type="PANTHER" id="PTHR23077">
    <property type="entry name" value="AAA-FAMILY ATPASE"/>
    <property type="match status" value="1"/>
</dbReference>
<dbReference type="SMART" id="SM00382">
    <property type="entry name" value="AAA"/>
    <property type="match status" value="2"/>
</dbReference>
<evidence type="ECO:0000313" key="5">
    <source>
        <dbReference type="Proteomes" id="UP001491310"/>
    </source>
</evidence>
<feature type="region of interest" description="Disordered" evidence="2">
    <location>
        <begin position="829"/>
        <end position="937"/>
    </location>
</feature>
<feature type="compositionally biased region" description="Polar residues" evidence="2">
    <location>
        <begin position="906"/>
        <end position="920"/>
    </location>
</feature>
<dbReference type="InterPro" id="IPR003960">
    <property type="entry name" value="ATPase_AAA_CS"/>
</dbReference>
<comment type="caution">
    <text evidence="4">The sequence shown here is derived from an EMBL/GenBank/DDBJ whole genome shotgun (WGS) entry which is preliminary data.</text>
</comment>